<dbReference type="HOGENOM" id="CLU_2802731_0_0_11"/>
<comment type="caution">
    <text evidence="2">The sequence shown here is derived from an EMBL/GenBank/DDBJ whole genome shotgun (WGS) entry which is preliminary data.</text>
</comment>
<dbReference type="AlphaFoldDB" id="U1R7L6"/>
<evidence type="ECO:0000313" key="2">
    <source>
        <dbReference type="EMBL" id="ERH15693.1"/>
    </source>
</evidence>
<name>U1R7L6_9ACTO</name>
<evidence type="ECO:0000256" key="1">
    <source>
        <dbReference type="SAM" id="MobiDB-lite"/>
    </source>
</evidence>
<dbReference type="EMBL" id="AWSD01000380">
    <property type="protein sequence ID" value="ERH15693.1"/>
    <property type="molecule type" value="Genomic_DNA"/>
</dbReference>
<organism evidence="2 3">
    <name type="scientific">Actinomyces johnsonii F0510</name>
    <dbReference type="NCBI Taxonomy" id="1227262"/>
    <lineage>
        <taxon>Bacteria</taxon>
        <taxon>Bacillati</taxon>
        <taxon>Actinomycetota</taxon>
        <taxon>Actinomycetes</taxon>
        <taxon>Actinomycetales</taxon>
        <taxon>Actinomycetaceae</taxon>
        <taxon>Actinomyces</taxon>
    </lineage>
</organism>
<feature type="region of interest" description="Disordered" evidence="1">
    <location>
        <begin position="1"/>
        <end position="32"/>
    </location>
</feature>
<dbReference type="Proteomes" id="UP000016498">
    <property type="component" value="Unassembled WGS sequence"/>
</dbReference>
<accession>U1R7L6</accession>
<protein>
    <submittedName>
        <fullName evidence="2">Uncharacterized protein</fullName>
    </submittedName>
</protein>
<reference evidence="2 3" key="1">
    <citation type="submission" date="2013-06" db="EMBL/GenBank/DDBJ databases">
        <authorList>
            <person name="Weinstock G."/>
            <person name="Sodergren E."/>
            <person name="Lobos E.A."/>
            <person name="Fulton L."/>
            <person name="Fulton R."/>
            <person name="Courtney L."/>
            <person name="Fronick C."/>
            <person name="O'Laughlin M."/>
            <person name="Godfrey J."/>
            <person name="Wilson R.M."/>
            <person name="Miner T."/>
            <person name="Farmer C."/>
            <person name="Delehaunty K."/>
            <person name="Cordes M."/>
            <person name="Minx P."/>
            <person name="Tomlinson C."/>
            <person name="Chen J."/>
            <person name="Wollam A."/>
            <person name="Pepin K.H."/>
            <person name="Bhonagiri V."/>
            <person name="Zhang X."/>
            <person name="Warren W."/>
            <person name="Mitreva M."/>
            <person name="Mardis E.R."/>
            <person name="Wilson R.K."/>
        </authorList>
    </citation>
    <scope>NUCLEOTIDE SEQUENCE [LARGE SCALE GENOMIC DNA]</scope>
    <source>
        <strain evidence="2 3">F0510</strain>
    </source>
</reference>
<sequence length="67" mass="7206">MGGGSFHSGPSPGDEHPGPDRTGPGRGRPVRAGTAFRCRRLRSGHVILVEGASLRRHQIRYSFLNIG</sequence>
<proteinExistence type="predicted"/>
<evidence type="ECO:0000313" key="3">
    <source>
        <dbReference type="Proteomes" id="UP000016498"/>
    </source>
</evidence>
<gene>
    <name evidence="2" type="ORF">HMPREF1549_03050</name>
</gene>